<organism evidence="2 3">
    <name type="scientific">Effrenium voratum</name>
    <dbReference type="NCBI Taxonomy" id="2562239"/>
    <lineage>
        <taxon>Eukaryota</taxon>
        <taxon>Sar</taxon>
        <taxon>Alveolata</taxon>
        <taxon>Dinophyceae</taxon>
        <taxon>Suessiales</taxon>
        <taxon>Symbiodiniaceae</taxon>
        <taxon>Effrenium</taxon>
    </lineage>
</organism>
<proteinExistence type="predicted"/>
<evidence type="ECO:0000256" key="1">
    <source>
        <dbReference type="SAM" id="MobiDB-lite"/>
    </source>
</evidence>
<evidence type="ECO:0000313" key="2">
    <source>
        <dbReference type="EMBL" id="CAJ1383924.1"/>
    </source>
</evidence>
<accession>A0AA36MXB6</accession>
<name>A0AA36MXB6_9DINO</name>
<sequence>ADAGCADHDAAAEEPKASPAVLAEPPPSCSTAAVVAKTKRSSRDWRPPT</sequence>
<feature type="compositionally biased region" description="Basic and acidic residues" evidence="1">
    <location>
        <begin position="1"/>
        <end position="16"/>
    </location>
</feature>
<gene>
    <name evidence="2" type="ORF">EVOR1521_LOCUS10907</name>
</gene>
<comment type="caution">
    <text evidence="2">The sequence shown here is derived from an EMBL/GenBank/DDBJ whole genome shotgun (WGS) entry which is preliminary data.</text>
</comment>
<dbReference type="Proteomes" id="UP001178507">
    <property type="component" value="Unassembled WGS sequence"/>
</dbReference>
<reference evidence="2" key="1">
    <citation type="submission" date="2023-08" db="EMBL/GenBank/DDBJ databases">
        <authorList>
            <person name="Chen Y."/>
            <person name="Shah S."/>
            <person name="Dougan E. K."/>
            <person name="Thang M."/>
            <person name="Chan C."/>
        </authorList>
    </citation>
    <scope>NUCLEOTIDE SEQUENCE</scope>
</reference>
<feature type="region of interest" description="Disordered" evidence="1">
    <location>
        <begin position="1"/>
        <end position="49"/>
    </location>
</feature>
<protein>
    <submittedName>
        <fullName evidence="2">Uncharacterized protein</fullName>
    </submittedName>
</protein>
<keyword evidence="3" id="KW-1185">Reference proteome</keyword>
<evidence type="ECO:0000313" key="3">
    <source>
        <dbReference type="Proteomes" id="UP001178507"/>
    </source>
</evidence>
<feature type="non-terminal residue" evidence="2">
    <location>
        <position position="1"/>
    </location>
</feature>
<dbReference type="EMBL" id="CAUJNA010001061">
    <property type="protein sequence ID" value="CAJ1383924.1"/>
    <property type="molecule type" value="Genomic_DNA"/>
</dbReference>
<dbReference type="AlphaFoldDB" id="A0AA36MXB6"/>